<evidence type="ECO:0000313" key="3">
    <source>
        <dbReference type="Proteomes" id="UP001059596"/>
    </source>
</evidence>
<dbReference type="EMBL" id="JAMKOV010000012">
    <property type="protein sequence ID" value="KAI8037485.1"/>
    <property type="molecule type" value="Genomic_DNA"/>
</dbReference>
<dbReference type="Proteomes" id="UP001059596">
    <property type="component" value="Unassembled WGS sequence"/>
</dbReference>
<evidence type="ECO:0000256" key="1">
    <source>
        <dbReference type="SAM" id="MobiDB-lite"/>
    </source>
</evidence>
<feature type="region of interest" description="Disordered" evidence="1">
    <location>
        <begin position="28"/>
        <end position="49"/>
    </location>
</feature>
<gene>
    <name evidence="2" type="ORF">M5D96_009637</name>
</gene>
<name>A0A9P9YIP9_9MUSC</name>
<evidence type="ECO:0000313" key="2">
    <source>
        <dbReference type="EMBL" id="KAI8037485.1"/>
    </source>
</evidence>
<organism evidence="2 3">
    <name type="scientific">Drosophila gunungcola</name>
    <name type="common">fruit fly</name>
    <dbReference type="NCBI Taxonomy" id="103775"/>
    <lineage>
        <taxon>Eukaryota</taxon>
        <taxon>Metazoa</taxon>
        <taxon>Ecdysozoa</taxon>
        <taxon>Arthropoda</taxon>
        <taxon>Hexapoda</taxon>
        <taxon>Insecta</taxon>
        <taxon>Pterygota</taxon>
        <taxon>Neoptera</taxon>
        <taxon>Endopterygota</taxon>
        <taxon>Diptera</taxon>
        <taxon>Brachycera</taxon>
        <taxon>Muscomorpha</taxon>
        <taxon>Ephydroidea</taxon>
        <taxon>Drosophilidae</taxon>
        <taxon>Drosophila</taxon>
        <taxon>Sophophora</taxon>
    </lineage>
</organism>
<dbReference type="AlphaFoldDB" id="A0A9P9YIP9"/>
<feature type="region of interest" description="Disordered" evidence="1">
    <location>
        <begin position="61"/>
        <end position="86"/>
    </location>
</feature>
<reference evidence="2" key="1">
    <citation type="journal article" date="2023" name="Genome Biol. Evol.">
        <title>Long-read-based Genome Assembly of Drosophila gunungcola Reveals Fewer Chemosensory Genes in Flower-breeding Species.</title>
        <authorList>
            <person name="Negi A."/>
            <person name="Liao B.Y."/>
            <person name="Yeh S.D."/>
        </authorList>
    </citation>
    <scope>NUCLEOTIDE SEQUENCE</scope>
    <source>
        <strain evidence="2">Sukarami</strain>
    </source>
</reference>
<accession>A0A9P9YIP9</accession>
<protein>
    <submittedName>
        <fullName evidence="2">Uncharacterized protein</fullName>
    </submittedName>
</protein>
<proteinExistence type="predicted"/>
<keyword evidence="3" id="KW-1185">Reference proteome</keyword>
<sequence>MTNSVRAKIYAPMLPETTSDALNILRNGSTESGRRQQRHMACADRQDDVNRRANPLANCHLSREATPPKCRPRNGREEARGPSANG</sequence>
<feature type="non-terminal residue" evidence="2">
    <location>
        <position position="1"/>
    </location>
</feature>
<comment type="caution">
    <text evidence="2">The sequence shown here is derived from an EMBL/GenBank/DDBJ whole genome shotgun (WGS) entry which is preliminary data.</text>
</comment>